<protein>
    <submittedName>
        <fullName evidence="2">Uncharacterized protein</fullName>
    </submittedName>
</protein>
<feature type="region of interest" description="Disordered" evidence="1">
    <location>
        <begin position="192"/>
        <end position="223"/>
    </location>
</feature>
<dbReference type="AlphaFoldDB" id="A0A6C0CJQ9"/>
<evidence type="ECO:0000256" key="1">
    <source>
        <dbReference type="SAM" id="MobiDB-lite"/>
    </source>
</evidence>
<organism evidence="2">
    <name type="scientific">viral metagenome</name>
    <dbReference type="NCBI Taxonomy" id="1070528"/>
    <lineage>
        <taxon>unclassified sequences</taxon>
        <taxon>metagenomes</taxon>
        <taxon>organismal metagenomes</taxon>
    </lineage>
</organism>
<proteinExistence type="predicted"/>
<evidence type="ECO:0000313" key="2">
    <source>
        <dbReference type="EMBL" id="QHT04120.1"/>
    </source>
</evidence>
<feature type="compositionally biased region" description="Pro residues" evidence="1">
    <location>
        <begin position="202"/>
        <end position="213"/>
    </location>
</feature>
<name>A0A6C0CJQ9_9ZZZZ</name>
<dbReference type="EMBL" id="MN739423">
    <property type="protein sequence ID" value="QHT04120.1"/>
    <property type="molecule type" value="Genomic_DNA"/>
</dbReference>
<sequence>MSTNILKINFNASTNEGIIVKDEKYIPSMSNPSLYSSFPNLLFIPSIRLNKRLFDKNLGEDDIKKIFLSPLQFDNFITRLKEKNMYDPIKISEAQTKGILYNNIKFILDLFFKKNDSLNIGAHKYTINNYIWNNKYQLTPVPNKKTPIVSITITFVLKKGTSITFTESTKLNCMQKKQSILKEYNELVGLKAPKDKTAPSSAIPPPSYTPPSKPKSNKPKKVTERTYYYEGGKKYKARSKKNKKIYI</sequence>
<reference evidence="2" key="1">
    <citation type="journal article" date="2020" name="Nature">
        <title>Giant virus diversity and host interactions through global metagenomics.</title>
        <authorList>
            <person name="Schulz F."/>
            <person name="Roux S."/>
            <person name="Paez-Espino D."/>
            <person name="Jungbluth S."/>
            <person name="Walsh D.A."/>
            <person name="Denef V.J."/>
            <person name="McMahon K.D."/>
            <person name="Konstantinidis K.T."/>
            <person name="Eloe-Fadrosh E.A."/>
            <person name="Kyrpides N.C."/>
            <person name="Woyke T."/>
        </authorList>
    </citation>
    <scope>NUCLEOTIDE SEQUENCE</scope>
    <source>
        <strain evidence="2">GVMAG-M-3300021185-45</strain>
    </source>
</reference>
<accession>A0A6C0CJQ9</accession>